<reference evidence="5 6" key="1">
    <citation type="submission" date="2018-05" db="EMBL/GenBank/DDBJ databases">
        <title>Mucilaginibacter hurinus sp. nov., isolated from briquette warehouse soil.</title>
        <authorList>
            <person name="Choi L."/>
        </authorList>
    </citation>
    <scope>NUCLEOTIDE SEQUENCE [LARGE SCALE GENOMIC DNA]</scope>
    <source>
        <strain evidence="5 6">ZR32</strain>
    </source>
</reference>
<evidence type="ECO:0000256" key="1">
    <source>
        <dbReference type="ARBA" id="ARBA00023015"/>
    </source>
</evidence>
<dbReference type="PRINTS" id="PR00032">
    <property type="entry name" value="HTHARAC"/>
</dbReference>
<evidence type="ECO:0000313" key="6">
    <source>
        <dbReference type="Proteomes" id="UP000253209"/>
    </source>
</evidence>
<dbReference type="InterPro" id="IPR020449">
    <property type="entry name" value="Tscrpt_reg_AraC-type_HTH"/>
</dbReference>
<dbReference type="PROSITE" id="PS00041">
    <property type="entry name" value="HTH_ARAC_FAMILY_1"/>
    <property type="match status" value="1"/>
</dbReference>
<protein>
    <submittedName>
        <fullName evidence="5">AraC family transcriptional regulator</fullName>
    </submittedName>
</protein>
<comment type="caution">
    <text evidence="5">The sequence shown here is derived from an EMBL/GenBank/DDBJ whole genome shotgun (WGS) entry which is preliminary data.</text>
</comment>
<dbReference type="InterPro" id="IPR011051">
    <property type="entry name" value="RmlC_Cupin_sf"/>
</dbReference>
<dbReference type="SUPFAM" id="SSF51182">
    <property type="entry name" value="RmlC-like cupins"/>
    <property type="match status" value="1"/>
</dbReference>
<evidence type="ECO:0000256" key="2">
    <source>
        <dbReference type="ARBA" id="ARBA00023125"/>
    </source>
</evidence>
<keyword evidence="1" id="KW-0805">Transcription regulation</keyword>
<dbReference type="Proteomes" id="UP000253209">
    <property type="component" value="Unassembled WGS sequence"/>
</dbReference>
<dbReference type="InterPro" id="IPR018060">
    <property type="entry name" value="HTH_AraC"/>
</dbReference>
<dbReference type="AlphaFoldDB" id="A0A367GPA1"/>
<dbReference type="EMBL" id="QGDC01000004">
    <property type="protein sequence ID" value="RCH55279.1"/>
    <property type="molecule type" value="Genomic_DNA"/>
</dbReference>
<feature type="domain" description="HTH araC/xylS-type" evidence="4">
    <location>
        <begin position="228"/>
        <end position="331"/>
    </location>
</feature>
<dbReference type="RefSeq" id="WP_114004901.1">
    <property type="nucleotide sequence ID" value="NZ_QGDC01000004.1"/>
</dbReference>
<evidence type="ECO:0000256" key="3">
    <source>
        <dbReference type="ARBA" id="ARBA00023163"/>
    </source>
</evidence>
<proteinExistence type="predicted"/>
<keyword evidence="3" id="KW-0804">Transcription</keyword>
<keyword evidence="6" id="KW-1185">Reference proteome</keyword>
<sequence length="342" mass="40340">MSTALRIYEENGRKYKPDRCEPLKNSFKAGKIQLDAWGRFAYPGHRLDDDLLPGINSIGCWDAYFPQDWGLEWHRNEGIEISFLETGHMPFALDGSEYMVNPNELVITRPWQPHKVGNPTISIGRWHWFILDVDVRQPHQEWNWPKWIVLNRADLDELTTMLRQNEQPVWKANDDIKRCFQKIGALLKNDPVNSESMVIIYINEIFIHLLELFRKGNIGLNQSLTESRRTIELFIDHLAHNIIEPWTIESMAEHCHMGVTRFTYYFKMLTNKTPMQYLNFIRIEQAAKLLLNDREQHISAVCYECGFSSTEYFSTVFRKVYKCSPTSFRLLYEMKNGYAKHI</sequence>
<dbReference type="PROSITE" id="PS01124">
    <property type="entry name" value="HTH_ARAC_FAMILY_2"/>
    <property type="match status" value="1"/>
</dbReference>
<organism evidence="5 6">
    <name type="scientific">Mucilaginibacter hurinus</name>
    <dbReference type="NCBI Taxonomy" id="2201324"/>
    <lineage>
        <taxon>Bacteria</taxon>
        <taxon>Pseudomonadati</taxon>
        <taxon>Bacteroidota</taxon>
        <taxon>Sphingobacteriia</taxon>
        <taxon>Sphingobacteriales</taxon>
        <taxon>Sphingobacteriaceae</taxon>
        <taxon>Mucilaginibacter</taxon>
    </lineage>
</organism>
<dbReference type="Gene3D" id="2.60.120.10">
    <property type="entry name" value="Jelly Rolls"/>
    <property type="match status" value="1"/>
</dbReference>
<dbReference type="Pfam" id="PF07883">
    <property type="entry name" value="Cupin_2"/>
    <property type="match status" value="1"/>
</dbReference>
<dbReference type="GO" id="GO:0003700">
    <property type="term" value="F:DNA-binding transcription factor activity"/>
    <property type="evidence" value="ECO:0007669"/>
    <property type="project" value="InterPro"/>
</dbReference>
<evidence type="ECO:0000259" key="4">
    <source>
        <dbReference type="PROSITE" id="PS01124"/>
    </source>
</evidence>
<dbReference type="Gene3D" id="1.10.10.60">
    <property type="entry name" value="Homeodomain-like"/>
    <property type="match status" value="2"/>
</dbReference>
<dbReference type="InterPro" id="IPR018062">
    <property type="entry name" value="HTH_AraC-typ_CS"/>
</dbReference>
<accession>A0A367GPA1</accession>
<dbReference type="InterPro" id="IPR014710">
    <property type="entry name" value="RmlC-like_jellyroll"/>
</dbReference>
<dbReference type="SUPFAM" id="SSF46689">
    <property type="entry name" value="Homeodomain-like"/>
    <property type="match status" value="2"/>
</dbReference>
<dbReference type="InterPro" id="IPR009057">
    <property type="entry name" value="Homeodomain-like_sf"/>
</dbReference>
<dbReference type="SMART" id="SM00342">
    <property type="entry name" value="HTH_ARAC"/>
    <property type="match status" value="1"/>
</dbReference>
<dbReference type="Pfam" id="PF12833">
    <property type="entry name" value="HTH_18"/>
    <property type="match status" value="1"/>
</dbReference>
<dbReference type="InterPro" id="IPR013096">
    <property type="entry name" value="Cupin_2"/>
</dbReference>
<dbReference type="PANTHER" id="PTHR43280:SF2">
    <property type="entry name" value="HTH-TYPE TRANSCRIPTIONAL REGULATOR EXSA"/>
    <property type="match status" value="1"/>
</dbReference>
<gene>
    <name evidence="5" type="ORF">DJ568_08840</name>
</gene>
<name>A0A367GPA1_9SPHI</name>
<dbReference type="PANTHER" id="PTHR43280">
    <property type="entry name" value="ARAC-FAMILY TRANSCRIPTIONAL REGULATOR"/>
    <property type="match status" value="1"/>
</dbReference>
<keyword evidence="2" id="KW-0238">DNA-binding</keyword>
<dbReference type="OrthoDB" id="1157557at2"/>
<dbReference type="GO" id="GO:0043565">
    <property type="term" value="F:sequence-specific DNA binding"/>
    <property type="evidence" value="ECO:0007669"/>
    <property type="project" value="InterPro"/>
</dbReference>
<evidence type="ECO:0000313" key="5">
    <source>
        <dbReference type="EMBL" id="RCH55279.1"/>
    </source>
</evidence>